<dbReference type="InterPro" id="IPR005152">
    <property type="entry name" value="Lipase_secreted"/>
</dbReference>
<keyword evidence="2" id="KW-1185">Reference proteome</keyword>
<dbReference type="PANTHER" id="PTHR34853">
    <property type="match status" value="1"/>
</dbReference>
<gene>
    <name evidence="1" type="ORF">KV203_01250</name>
</gene>
<dbReference type="Proteomes" id="UP000887023">
    <property type="component" value="Chromosome"/>
</dbReference>
<dbReference type="Pfam" id="PF03583">
    <property type="entry name" value="LIP"/>
    <property type="match status" value="1"/>
</dbReference>
<dbReference type="PIRSF" id="PIRSF029171">
    <property type="entry name" value="Esterase_LipA"/>
    <property type="match status" value="1"/>
</dbReference>
<protein>
    <submittedName>
        <fullName evidence="1">Lipase family protein</fullName>
    </submittedName>
</protein>
<sequence>MGAAVGLSAERRRNGIRAALVGVIVMLAATFAPGTAGAAPIYPAPDPDPFYLQPPDVAAKGPGDIFAARPMPPLPLFPGIEIRQLAFRSTDSQGRPIAATTLVMLPPNRAVDAPVLSYQHIVNALGLRCAPSRALYSTDQTVVIREAPALNGVLARGWVVTLPDHLGPDSAYGAARMGGQITLDGIRAVQRSADLNLGRSPVAMAGYSGGGMATAFAAALAKEYAPELRIVGVAEGGVPMNIRKMAEALGFAPHPLFGLAMAAAIGLEREYPEQFPLSAQLNPEGLGLRDQMANACTNDILALGAGRSVPQLAASTSLVNDPNAWSVADLNSVELYPGVPNMPVFEWHSPIDGLIPVDSIDATVRRYCAAGVPVLAEKYPSPDHMTTAVLGMPAAMNYLDARFRGEPAPSNCR</sequence>
<accession>A0ABX8S8L5</accession>
<reference evidence="1" key="1">
    <citation type="submission" date="2021-07" db="EMBL/GenBank/DDBJ databases">
        <title>Candidatus Kaistella beijingensis sp. nov. isolated from a municipal wastewater treatment plant is involved in sludge foaming.</title>
        <authorList>
            <person name="Song Y."/>
            <person name="Liu S.-J."/>
        </authorList>
    </citation>
    <scope>NUCLEOTIDE SEQUENCE</scope>
    <source>
        <strain evidence="1">DSM 43998</strain>
    </source>
</reference>
<dbReference type="Gene3D" id="1.10.260.130">
    <property type="match status" value="1"/>
</dbReference>
<evidence type="ECO:0000313" key="2">
    <source>
        <dbReference type="Proteomes" id="UP000887023"/>
    </source>
</evidence>
<dbReference type="RefSeq" id="WP_083529781.1">
    <property type="nucleotide sequence ID" value="NZ_CBCRUZ010000010.1"/>
</dbReference>
<organism evidence="1 2">
    <name type="scientific">Skermania pinensis</name>
    <dbReference type="NCBI Taxonomy" id="39122"/>
    <lineage>
        <taxon>Bacteria</taxon>
        <taxon>Bacillati</taxon>
        <taxon>Actinomycetota</taxon>
        <taxon>Actinomycetes</taxon>
        <taxon>Mycobacteriales</taxon>
        <taxon>Gordoniaceae</taxon>
        <taxon>Skermania</taxon>
    </lineage>
</organism>
<dbReference type="SUPFAM" id="SSF53474">
    <property type="entry name" value="alpha/beta-Hydrolases"/>
    <property type="match status" value="1"/>
</dbReference>
<name>A0ABX8S8L5_9ACTN</name>
<dbReference type="InterPro" id="IPR029058">
    <property type="entry name" value="AB_hydrolase_fold"/>
</dbReference>
<dbReference type="Gene3D" id="3.40.50.1820">
    <property type="entry name" value="alpha/beta hydrolase"/>
    <property type="match status" value="1"/>
</dbReference>
<evidence type="ECO:0000313" key="1">
    <source>
        <dbReference type="EMBL" id="QXQ14113.1"/>
    </source>
</evidence>
<proteinExistence type="predicted"/>
<dbReference type="PANTHER" id="PTHR34853:SF1">
    <property type="entry name" value="LIPASE 5"/>
    <property type="match status" value="1"/>
</dbReference>
<dbReference type="EMBL" id="CP079105">
    <property type="protein sequence ID" value="QXQ14113.1"/>
    <property type="molecule type" value="Genomic_DNA"/>
</dbReference>